<organism evidence="1 2">
    <name type="scientific">Brachionus plicatilis</name>
    <name type="common">Marine rotifer</name>
    <name type="synonym">Brachionus muelleri</name>
    <dbReference type="NCBI Taxonomy" id="10195"/>
    <lineage>
        <taxon>Eukaryota</taxon>
        <taxon>Metazoa</taxon>
        <taxon>Spiralia</taxon>
        <taxon>Gnathifera</taxon>
        <taxon>Rotifera</taxon>
        <taxon>Eurotatoria</taxon>
        <taxon>Monogononta</taxon>
        <taxon>Pseudotrocha</taxon>
        <taxon>Ploima</taxon>
        <taxon>Brachionidae</taxon>
        <taxon>Brachionus</taxon>
    </lineage>
</organism>
<evidence type="ECO:0000313" key="1">
    <source>
        <dbReference type="EMBL" id="RNA32202.1"/>
    </source>
</evidence>
<evidence type="ECO:0000313" key="2">
    <source>
        <dbReference type="Proteomes" id="UP000276133"/>
    </source>
</evidence>
<keyword evidence="2" id="KW-1185">Reference proteome</keyword>
<sequence length="101" mass="11887">MPNFERIKRLMVKCGNLLINQLTTEGLTSSIRELRHKLLWKFGRPSCLHEVYVGPRDSLENKEKFVLLNRSLNVLVVFVYYVPKKLSLKNFLFYSLTPTRS</sequence>
<accession>A0A3M7S8W3</accession>
<reference evidence="1 2" key="1">
    <citation type="journal article" date="2018" name="Sci. Rep.">
        <title>Genomic signatures of local adaptation to the degree of environmental predictability in rotifers.</title>
        <authorList>
            <person name="Franch-Gras L."/>
            <person name="Hahn C."/>
            <person name="Garcia-Roger E.M."/>
            <person name="Carmona M.J."/>
            <person name="Serra M."/>
            <person name="Gomez A."/>
        </authorList>
    </citation>
    <scope>NUCLEOTIDE SEQUENCE [LARGE SCALE GENOMIC DNA]</scope>
    <source>
        <strain evidence="1">HYR1</strain>
    </source>
</reference>
<comment type="caution">
    <text evidence="1">The sequence shown here is derived from an EMBL/GenBank/DDBJ whole genome shotgun (WGS) entry which is preliminary data.</text>
</comment>
<protein>
    <submittedName>
        <fullName evidence="1">Uncharacterized protein</fullName>
    </submittedName>
</protein>
<gene>
    <name evidence="1" type="ORF">BpHYR1_054138</name>
</gene>
<dbReference type="EMBL" id="REGN01001830">
    <property type="protein sequence ID" value="RNA32202.1"/>
    <property type="molecule type" value="Genomic_DNA"/>
</dbReference>
<proteinExistence type="predicted"/>
<dbReference type="AlphaFoldDB" id="A0A3M7S8W3"/>
<name>A0A3M7S8W3_BRAPC</name>
<dbReference type="Proteomes" id="UP000276133">
    <property type="component" value="Unassembled WGS sequence"/>
</dbReference>